<name>A0ABV8FVF5_9ACTN</name>
<reference evidence="3" key="1">
    <citation type="journal article" date="2019" name="Int. J. Syst. Evol. Microbiol.">
        <title>The Global Catalogue of Microorganisms (GCM) 10K type strain sequencing project: providing services to taxonomists for standard genome sequencing and annotation.</title>
        <authorList>
            <consortium name="The Broad Institute Genomics Platform"/>
            <consortium name="The Broad Institute Genome Sequencing Center for Infectious Disease"/>
            <person name="Wu L."/>
            <person name="Ma J."/>
        </authorList>
    </citation>
    <scope>NUCLEOTIDE SEQUENCE [LARGE SCALE GENOMIC DNA]</scope>
    <source>
        <strain evidence="3">TBRC 1826</strain>
    </source>
</reference>
<dbReference type="InterPro" id="IPR007278">
    <property type="entry name" value="DUF397"/>
</dbReference>
<evidence type="ECO:0000313" key="3">
    <source>
        <dbReference type="Proteomes" id="UP001595847"/>
    </source>
</evidence>
<sequence length="60" mass="6601">MIKNESWRKSSYSVGESNCVEVADTADKGRAVRDTQNRDAATLPVGSREWVAFLADIDAL</sequence>
<feature type="domain" description="DUF397" evidence="1">
    <location>
        <begin position="6"/>
        <end position="57"/>
    </location>
</feature>
<evidence type="ECO:0000259" key="1">
    <source>
        <dbReference type="Pfam" id="PF04149"/>
    </source>
</evidence>
<dbReference type="Pfam" id="PF04149">
    <property type="entry name" value="DUF397"/>
    <property type="match status" value="1"/>
</dbReference>
<dbReference type="EMBL" id="JBHSBH010000015">
    <property type="protein sequence ID" value="MFC3999058.1"/>
    <property type="molecule type" value="Genomic_DNA"/>
</dbReference>
<protein>
    <submittedName>
        <fullName evidence="2">DUF397 domain-containing protein</fullName>
    </submittedName>
</protein>
<keyword evidence="3" id="KW-1185">Reference proteome</keyword>
<proteinExistence type="predicted"/>
<comment type="caution">
    <text evidence="2">The sequence shown here is derived from an EMBL/GenBank/DDBJ whole genome shotgun (WGS) entry which is preliminary data.</text>
</comment>
<accession>A0ABV8FVF5</accession>
<dbReference type="Proteomes" id="UP001595847">
    <property type="component" value="Unassembled WGS sequence"/>
</dbReference>
<organism evidence="2 3">
    <name type="scientific">Nocardiopsis sediminis</name>
    <dbReference type="NCBI Taxonomy" id="1778267"/>
    <lineage>
        <taxon>Bacteria</taxon>
        <taxon>Bacillati</taxon>
        <taxon>Actinomycetota</taxon>
        <taxon>Actinomycetes</taxon>
        <taxon>Streptosporangiales</taxon>
        <taxon>Nocardiopsidaceae</taxon>
        <taxon>Nocardiopsis</taxon>
    </lineage>
</organism>
<evidence type="ECO:0000313" key="2">
    <source>
        <dbReference type="EMBL" id="MFC3999058.1"/>
    </source>
</evidence>
<gene>
    <name evidence="2" type="ORF">ACFOVU_24280</name>
</gene>
<dbReference type="RefSeq" id="WP_378537278.1">
    <property type="nucleotide sequence ID" value="NZ_JBHSBH010000015.1"/>
</dbReference>